<organism evidence="1 2">
    <name type="scientific">Persea americana</name>
    <name type="common">Avocado</name>
    <dbReference type="NCBI Taxonomy" id="3435"/>
    <lineage>
        <taxon>Eukaryota</taxon>
        <taxon>Viridiplantae</taxon>
        <taxon>Streptophyta</taxon>
        <taxon>Embryophyta</taxon>
        <taxon>Tracheophyta</taxon>
        <taxon>Spermatophyta</taxon>
        <taxon>Magnoliopsida</taxon>
        <taxon>Magnoliidae</taxon>
        <taxon>Laurales</taxon>
        <taxon>Lauraceae</taxon>
        <taxon>Persea</taxon>
    </lineage>
</organism>
<evidence type="ECO:0000313" key="2">
    <source>
        <dbReference type="Proteomes" id="UP001234297"/>
    </source>
</evidence>
<reference evidence="1 2" key="1">
    <citation type="journal article" date="2022" name="Hortic Res">
        <title>A haplotype resolved chromosomal level avocado genome allows analysis of novel avocado genes.</title>
        <authorList>
            <person name="Nath O."/>
            <person name="Fletcher S.J."/>
            <person name="Hayward A."/>
            <person name="Shaw L.M."/>
            <person name="Masouleh A.K."/>
            <person name="Furtado A."/>
            <person name="Henry R.J."/>
            <person name="Mitter N."/>
        </authorList>
    </citation>
    <scope>NUCLEOTIDE SEQUENCE [LARGE SCALE GENOMIC DNA]</scope>
    <source>
        <strain evidence="2">cv. Hass</strain>
    </source>
</reference>
<comment type="caution">
    <text evidence="1">The sequence shown here is derived from an EMBL/GenBank/DDBJ whole genome shotgun (WGS) entry which is preliminary data.</text>
</comment>
<dbReference type="EMBL" id="CM056811">
    <property type="protein sequence ID" value="KAJ8636962.1"/>
    <property type="molecule type" value="Genomic_DNA"/>
</dbReference>
<gene>
    <name evidence="1" type="ORF">MRB53_011229</name>
</gene>
<protein>
    <submittedName>
        <fullName evidence="1">Uncharacterized protein</fullName>
    </submittedName>
</protein>
<keyword evidence="2" id="KW-1185">Reference proteome</keyword>
<proteinExistence type="predicted"/>
<name>A0ACC2LUZ0_PERAE</name>
<evidence type="ECO:0000313" key="1">
    <source>
        <dbReference type="EMBL" id="KAJ8636962.1"/>
    </source>
</evidence>
<sequence length="223" mass="25087">MRIRSCPNSEISVLVILLLLCSTFLCIVPGTLSSVLVTLESIQIFSKHEPIIGEPSVYFRCQGENKTMLPDVKKTNFLYTFRGAESWQPLTKLPGNKCKRCGLYEEDHLTPDDVFDEWELCPDDFTAPSGKYIRFKDNEFNATLLCPQCPTSDSARSSRSKDGSDGKGMNVLLVILISVLVSGVALIGAVAGYRYWQKKKRDQDQARFLKLFEEGDDVEDELD</sequence>
<accession>A0ACC2LUZ0</accession>
<dbReference type="Proteomes" id="UP001234297">
    <property type="component" value="Chromosome 3"/>
</dbReference>